<dbReference type="AlphaFoldDB" id="A0AA41WVD3"/>
<evidence type="ECO:0008006" key="4">
    <source>
        <dbReference type="Google" id="ProtNLM"/>
    </source>
</evidence>
<keyword evidence="1" id="KW-0812">Transmembrane</keyword>
<dbReference type="Proteomes" id="UP001162793">
    <property type="component" value="Unassembled WGS sequence"/>
</dbReference>
<gene>
    <name evidence="2" type="ORF">NKG59_16635</name>
</gene>
<organism evidence="2 3">
    <name type="scientific">Ralstonia chuxiongensis</name>
    <dbReference type="NCBI Taxonomy" id="2957504"/>
    <lineage>
        <taxon>Bacteria</taxon>
        <taxon>Pseudomonadati</taxon>
        <taxon>Pseudomonadota</taxon>
        <taxon>Betaproteobacteria</taxon>
        <taxon>Burkholderiales</taxon>
        <taxon>Burkholderiaceae</taxon>
        <taxon>Ralstonia</taxon>
    </lineage>
</organism>
<evidence type="ECO:0000313" key="3">
    <source>
        <dbReference type="Proteomes" id="UP001162793"/>
    </source>
</evidence>
<reference evidence="3" key="1">
    <citation type="journal article" date="2023" name="Front. Microbiol.">
        <title>Ralstonia chuxiongensis sp. nov., Ralstonia mojiangensis sp. nov., and Ralstonia soli sp. nov., isolated from tobacco fields, are three novel species in the family Burkholderiaceae.</title>
        <authorList>
            <person name="Lu C.H."/>
            <person name="Zhang Y.Y."/>
            <person name="Jiang N."/>
            <person name="Chen W."/>
            <person name="Shao X."/>
            <person name="Zhao Z.M."/>
            <person name="Lu W.L."/>
            <person name="Hu X."/>
            <person name="Xi Y.X."/>
            <person name="Zou S.Y."/>
            <person name="Wei Q.J."/>
            <person name="Lin Z.L."/>
            <person name="Gong L."/>
            <person name="Gai X.T."/>
            <person name="Zhang L.Q."/>
            <person name="Li J.Y."/>
            <person name="Jin Y."/>
            <person name="Xia Z.Y."/>
        </authorList>
    </citation>
    <scope>NUCLEOTIDE SEQUENCE [LARGE SCALE GENOMIC DNA]</scope>
    <source>
        <strain evidence="3">21YRMH01-3</strain>
    </source>
</reference>
<sequence>MSEFEGVSGVCFIALDKEDRRTACAGRRSAGFLQKICPRYGAFGALFKGAGCAATVRRASRNMGLQLSSACNGTAIATPLLAAYDARKNWGARASLRVRTMHNKLPVLTVLLLLTLTAATTFICLSGAVTPRYTEYGSGKAFFKHYIIKPAQMQQMPRGLSVLS</sequence>
<keyword evidence="3" id="KW-1185">Reference proteome</keyword>
<accession>A0AA41WVD3</accession>
<protein>
    <recommendedName>
        <fullName evidence="4">Transmembrane protein</fullName>
    </recommendedName>
</protein>
<proteinExistence type="predicted"/>
<keyword evidence="1" id="KW-0472">Membrane</keyword>
<comment type="caution">
    <text evidence="2">The sequence shown here is derived from an EMBL/GenBank/DDBJ whole genome shotgun (WGS) entry which is preliminary data.</text>
</comment>
<dbReference type="EMBL" id="JAMYWC010000004">
    <property type="protein sequence ID" value="MCP1173992.1"/>
    <property type="molecule type" value="Genomic_DNA"/>
</dbReference>
<evidence type="ECO:0000256" key="1">
    <source>
        <dbReference type="SAM" id="Phobius"/>
    </source>
</evidence>
<evidence type="ECO:0000313" key="2">
    <source>
        <dbReference type="EMBL" id="MCP1173992.1"/>
    </source>
</evidence>
<keyword evidence="1" id="KW-1133">Transmembrane helix</keyword>
<feature type="transmembrane region" description="Helical" evidence="1">
    <location>
        <begin position="105"/>
        <end position="129"/>
    </location>
</feature>
<name>A0AA41WVD3_9RALS</name>